<feature type="binding site" evidence="8">
    <location>
        <position position="189"/>
    </location>
    <ligand>
        <name>ATP</name>
        <dbReference type="ChEBI" id="CHEBI:30616"/>
    </ligand>
</feature>
<dbReference type="CDD" id="cd00009">
    <property type="entry name" value="AAA"/>
    <property type="match status" value="1"/>
</dbReference>
<evidence type="ECO:0000256" key="11">
    <source>
        <dbReference type="RuleBase" id="RU004227"/>
    </source>
</evidence>
<dbReference type="GO" id="GO:0006275">
    <property type="term" value="P:regulation of DNA replication"/>
    <property type="evidence" value="ECO:0007669"/>
    <property type="project" value="UniProtKB-UniRule"/>
</dbReference>
<feature type="region of interest" description="Domain IV, binds dsDNA" evidence="8">
    <location>
        <begin position="358"/>
        <end position="482"/>
    </location>
</feature>
<feature type="domain" description="Chromosomal replication initiator DnaA C-terminal" evidence="13">
    <location>
        <begin position="386"/>
        <end position="455"/>
    </location>
</feature>
<evidence type="ECO:0000256" key="9">
    <source>
        <dbReference type="NCBIfam" id="TIGR00362"/>
    </source>
</evidence>
<comment type="caution">
    <text evidence="8">Lacks conserved residue(s) required for the propagation of feature annotation.</text>
</comment>
<dbReference type="GO" id="GO:0003688">
    <property type="term" value="F:DNA replication origin binding"/>
    <property type="evidence" value="ECO:0007669"/>
    <property type="project" value="UniProtKB-UniRule"/>
</dbReference>
<dbReference type="InterPro" id="IPR010921">
    <property type="entry name" value="Trp_repressor/repl_initiator"/>
</dbReference>
<dbReference type="FunFam" id="1.10.1750.10:FF:000002">
    <property type="entry name" value="Chromosomal replication initiator protein DnaA"/>
    <property type="match status" value="1"/>
</dbReference>
<accession>A0A387BRD8</accession>
<dbReference type="SMART" id="SM00382">
    <property type="entry name" value="AAA"/>
    <property type="match status" value="1"/>
</dbReference>
<evidence type="ECO:0000259" key="12">
    <source>
        <dbReference type="SMART" id="SM00382"/>
    </source>
</evidence>
<evidence type="ECO:0000256" key="8">
    <source>
        <dbReference type="HAMAP-Rule" id="MF_00377"/>
    </source>
</evidence>
<dbReference type="PROSITE" id="PS01008">
    <property type="entry name" value="DNAA"/>
    <property type="match status" value="1"/>
</dbReference>
<dbReference type="InterPro" id="IPR013159">
    <property type="entry name" value="DnaA_C"/>
</dbReference>
<evidence type="ECO:0000259" key="13">
    <source>
        <dbReference type="SMART" id="SM00760"/>
    </source>
</evidence>
<keyword evidence="4 8" id="KW-0547">Nucleotide-binding</keyword>
<evidence type="ECO:0000256" key="7">
    <source>
        <dbReference type="ARBA" id="ARBA00023125"/>
    </source>
</evidence>
<feature type="binding site" evidence="8">
    <location>
        <position position="187"/>
    </location>
    <ligand>
        <name>ATP</name>
        <dbReference type="ChEBI" id="CHEBI:30616"/>
    </ligand>
</feature>
<dbReference type="Gene3D" id="1.10.1750.10">
    <property type="match status" value="1"/>
</dbReference>
<keyword evidence="3 8" id="KW-0235">DNA replication</keyword>
<dbReference type="InterPro" id="IPR027417">
    <property type="entry name" value="P-loop_NTPase"/>
</dbReference>
<dbReference type="PRINTS" id="PR00051">
    <property type="entry name" value="DNAA"/>
</dbReference>
<dbReference type="OrthoDB" id="9807019at2"/>
<dbReference type="NCBIfam" id="NF010686">
    <property type="entry name" value="PRK14086.1"/>
    <property type="match status" value="1"/>
</dbReference>
<dbReference type="InterPro" id="IPR020591">
    <property type="entry name" value="Chromosome_initiator_DnaA-like"/>
</dbReference>
<organism evidence="14 15">
    <name type="scientific">Gryllotalpicola protaetiae</name>
    <dbReference type="NCBI Taxonomy" id="2419771"/>
    <lineage>
        <taxon>Bacteria</taxon>
        <taxon>Bacillati</taxon>
        <taxon>Actinomycetota</taxon>
        <taxon>Actinomycetes</taxon>
        <taxon>Micrococcales</taxon>
        <taxon>Microbacteriaceae</taxon>
        <taxon>Gryllotalpicola</taxon>
    </lineage>
</organism>
<dbReference type="CDD" id="cd06571">
    <property type="entry name" value="Bac_DnaA_C"/>
    <property type="match status" value="1"/>
</dbReference>
<dbReference type="GO" id="GO:0008289">
    <property type="term" value="F:lipid binding"/>
    <property type="evidence" value="ECO:0007669"/>
    <property type="project" value="UniProtKB-KW"/>
</dbReference>
<keyword evidence="5 8" id="KW-0067">ATP-binding</keyword>
<reference evidence="14 15" key="1">
    <citation type="submission" date="2018-09" db="EMBL/GenBank/DDBJ databases">
        <title>Genome sequencing of strain 2DFW10M-5.</title>
        <authorList>
            <person name="Heo J."/>
            <person name="Kim S.-J."/>
            <person name="Kwon S.-W."/>
        </authorList>
    </citation>
    <scope>NUCLEOTIDE SEQUENCE [LARGE SCALE GENOMIC DNA]</scope>
    <source>
        <strain evidence="14 15">2DFW10M-5</strain>
    </source>
</reference>
<name>A0A387BRD8_9MICO</name>
<proteinExistence type="inferred from homology"/>
<gene>
    <name evidence="8 14" type="primary">dnaA</name>
    <name evidence="14" type="ORF">D7I44_08370</name>
</gene>
<dbReference type="Gene3D" id="1.10.8.60">
    <property type="match status" value="1"/>
</dbReference>
<dbReference type="Gene3D" id="3.40.50.300">
    <property type="entry name" value="P-loop containing nucleotide triphosphate hydrolases"/>
    <property type="match status" value="1"/>
</dbReference>
<evidence type="ECO:0000256" key="1">
    <source>
        <dbReference type="ARBA" id="ARBA00006583"/>
    </source>
</evidence>
<dbReference type="EMBL" id="CP032624">
    <property type="protein sequence ID" value="AYG03546.1"/>
    <property type="molecule type" value="Genomic_DNA"/>
</dbReference>
<dbReference type="SMART" id="SM00760">
    <property type="entry name" value="Bac_DnaA_C"/>
    <property type="match status" value="1"/>
</dbReference>
<feature type="domain" description="AAA+ ATPase" evidence="12">
    <location>
        <begin position="174"/>
        <end position="302"/>
    </location>
</feature>
<dbReference type="Pfam" id="PF00308">
    <property type="entry name" value="Bac_DnaA"/>
    <property type="match status" value="1"/>
</dbReference>
<dbReference type="NCBIfam" id="TIGR00362">
    <property type="entry name" value="DnaA"/>
    <property type="match status" value="1"/>
</dbReference>
<dbReference type="KEGG" id="gry:D7I44_08370"/>
<feature type="region of interest" description="Domain I, interacts with DnaA modulators" evidence="8">
    <location>
        <begin position="1"/>
        <end position="100"/>
    </location>
</feature>
<dbReference type="InterPro" id="IPR003593">
    <property type="entry name" value="AAA+_ATPase"/>
</dbReference>
<dbReference type="PANTHER" id="PTHR30050">
    <property type="entry name" value="CHROMOSOMAL REPLICATION INITIATOR PROTEIN DNAA"/>
    <property type="match status" value="1"/>
</dbReference>
<dbReference type="Pfam" id="PF08299">
    <property type="entry name" value="Bac_DnaA_C"/>
    <property type="match status" value="1"/>
</dbReference>
<dbReference type="GO" id="GO:0005886">
    <property type="term" value="C:plasma membrane"/>
    <property type="evidence" value="ECO:0007669"/>
    <property type="project" value="TreeGrafter"/>
</dbReference>
<dbReference type="Proteomes" id="UP000275069">
    <property type="component" value="Chromosome"/>
</dbReference>
<keyword evidence="6 8" id="KW-0446">Lipid-binding</keyword>
<evidence type="ECO:0000256" key="5">
    <source>
        <dbReference type="ARBA" id="ARBA00022840"/>
    </source>
</evidence>
<comment type="subcellular location">
    <subcellularLocation>
        <location evidence="8">Cytoplasm</location>
    </subcellularLocation>
</comment>
<dbReference type="InterPro" id="IPR001957">
    <property type="entry name" value="Chromosome_initiator_DnaA"/>
</dbReference>
<dbReference type="InterPro" id="IPR018312">
    <property type="entry name" value="Chromosome_initiator_DnaA_CS"/>
</dbReference>
<comment type="function">
    <text evidence="8 10">Plays an essential role in the initiation and regulation of chromosomal replication. ATP-DnaA binds to the origin of replication (oriC) to initiate formation of the DNA replication initiation complex once per cell cycle. Binds the DnaA box (a 9 base pair repeat at the origin) and separates the double-stranded (ds)DNA. Forms a right-handed helical filament on oriC DNA; dsDNA binds to the exterior of the filament while single-stranded (ss)DNA is stabiized in the filament's interior. The ATP-DnaA-oriC complex binds and stabilizes one strand of the AT-rich DNA unwinding element (DUE), permitting loading of DNA polymerase. After initiation quickly degrades to an ADP-DnaA complex that is not apt for DNA replication. Binds acidic phospholipids.</text>
</comment>
<dbReference type="SUPFAM" id="SSF48295">
    <property type="entry name" value="TrpR-like"/>
    <property type="match status" value="1"/>
</dbReference>
<dbReference type="FunFam" id="1.10.8.60:FF:000003">
    <property type="entry name" value="Chromosomal replication initiator protein DnaA"/>
    <property type="match status" value="1"/>
</dbReference>
<protein>
    <recommendedName>
        <fullName evidence="8 9">Chromosomal replication initiator protein DnaA</fullName>
    </recommendedName>
</protein>
<evidence type="ECO:0000256" key="4">
    <source>
        <dbReference type="ARBA" id="ARBA00022741"/>
    </source>
</evidence>
<evidence type="ECO:0000256" key="2">
    <source>
        <dbReference type="ARBA" id="ARBA00022490"/>
    </source>
</evidence>
<keyword evidence="2 8" id="KW-0963">Cytoplasm</keyword>
<comment type="subunit">
    <text evidence="8">Oligomerizes as a right-handed, spiral filament on DNA at oriC.</text>
</comment>
<dbReference type="AlphaFoldDB" id="A0A387BRD8"/>
<dbReference type="PANTHER" id="PTHR30050:SF2">
    <property type="entry name" value="CHROMOSOMAL REPLICATION INITIATOR PROTEIN DNAA"/>
    <property type="match status" value="1"/>
</dbReference>
<dbReference type="GO" id="GO:0005737">
    <property type="term" value="C:cytoplasm"/>
    <property type="evidence" value="ECO:0007669"/>
    <property type="project" value="UniProtKB-SubCell"/>
</dbReference>
<comment type="domain">
    <text evidence="8">Domain I is involved in oligomerization and binding regulators, domain II is flexibile and of varying length in different bacteria, domain III forms the AAA+ region, while domain IV binds dsDNA.</text>
</comment>
<evidence type="ECO:0000256" key="10">
    <source>
        <dbReference type="RuleBase" id="RU000577"/>
    </source>
</evidence>
<dbReference type="HAMAP" id="MF_00377">
    <property type="entry name" value="DnaA_bact"/>
    <property type="match status" value="1"/>
</dbReference>
<evidence type="ECO:0000313" key="14">
    <source>
        <dbReference type="EMBL" id="AYG03546.1"/>
    </source>
</evidence>
<keyword evidence="7 8" id="KW-0238">DNA-binding</keyword>
<dbReference type="GO" id="GO:0005524">
    <property type="term" value="F:ATP binding"/>
    <property type="evidence" value="ECO:0007669"/>
    <property type="project" value="UniProtKB-UniRule"/>
</dbReference>
<feature type="binding site" evidence="8">
    <location>
        <position position="188"/>
    </location>
    <ligand>
        <name>ATP</name>
        <dbReference type="ChEBI" id="CHEBI:30616"/>
    </ligand>
</feature>
<dbReference type="InterPro" id="IPR013317">
    <property type="entry name" value="DnaA_dom"/>
</dbReference>
<evidence type="ECO:0000256" key="6">
    <source>
        <dbReference type="ARBA" id="ARBA00023121"/>
    </source>
</evidence>
<feature type="binding site" evidence="8">
    <location>
        <position position="185"/>
    </location>
    <ligand>
        <name>ATP</name>
        <dbReference type="ChEBI" id="CHEBI:30616"/>
    </ligand>
</feature>
<feature type="region of interest" description="Domain III, AAA+ region" evidence="8">
    <location>
        <begin position="141"/>
        <end position="357"/>
    </location>
</feature>
<comment type="similarity">
    <text evidence="1 8 11">Belongs to the DnaA family.</text>
</comment>
<dbReference type="SUPFAM" id="SSF52540">
    <property type="entry name" value="P-loop containing nucleoside triphosphate hydrolases"/>
    <property type="match status" value="1"/>
</dbReference>
<sequence>MTDGDAALGEAWGSILATLENDERVTPQLYGFLSLVEPKGIMAGTFYLEVPNEFTRGMIEQRSRMPLLSAIGGLDSSLQVSTFAIVVNPEIEQEILQTAAQAVHQPEAATANVYADVSAAAAPPAQASVEVTVAPRATDTRLNPKYSFDNFVIGQSNRFAHAAAVAVAEAPAKAYNPLFIYGDSGLGKTHLLHSIGHYAMSLYPGIRVRYVSSEEFTNDFINSIQNNRGASFQARYRNIDILLIDDIQFLQRAVETQEAFFHTFNTLHDHNKQVVITSDLPPKHLTGFEDRMRSRFEWGLITDVQAPDLETRIAILRKKAQSEKVMVPDDILEFMATKVSSNIRELEGTLIRVTAFASLNRTPVDMSLVQTVLKDLITLDDDNIIAPVDIITSTADYFKLSVDDLYGSSRSQAIATARQIAMYLCRELTNLSLPKIGQLFGNRDHTTVMYANKKISELMKERRSIYNQVTELTSRIKQRSSR</sequence>
<dbReference type="GO" id="GO:0006270">
    <property type="term" value="P:DNA replication initiation"/>
    <property type="evidence" value="ECO:0007669"/>
    <property type="project" value="UniProtKB-UniRule"/>
</dbReference>
<dbReference type="RefSeq" id="WP_120789078.1">
    <property type="nucleotide sequence ID" value="NZ_CP032624.1"/>
</dbReference>
<keyword evidence="15" id="KW-1185">Reference proteome</keyword>
<evidence type="ECO:0000256" key="3">
    <source>
        <dbReference type="ARBA" id="ARBA00022705"/>
    </source>
</evidence>
<dbReference type="FunFam" id="3.40.50.300:FF:000150">
    <property type="entry name" value="Chromosomal replication initiator protein DnaA"/>
    <property type="match status" value="1"/>
</dbReference>
<evidence type="ECO:0000313" key="15">
    <source>
        <dbReference type="Proteomes" id="UP000275069"/>
    </source>
</evidence>